<dbReference type="PROSITE" id="PS51786">
    <property type="entry name" value="LON_PROTEOLYTIC"/>
    <property type="match status" value="1"/>
</dbReference>
<dbReference type="GO" id="GO:0004252">
    <property type="term" value="F:serine-type endopeptidase activity"/>
    <property type="evidence" value="ECO:0007669"/>
    <property type="project" value="UniProtKB-UniRule"/>
</dbReference>
<dbReference type="STRING" id="669502.SSDC_00475"/>
<keyword evidence="5 10" id="KW-0378">Hydrolase</keyword>
<keyword evidence="21" id="KW-1185">Reference proteome</keyword>
<keyword evidence="4 10" id="KW-0547">Nucleotide-binding</keyword>
<feature type="active site" evidence="10 12">
    <location>
        <position position="685"/>
    </location>
</feature>
<dbReference type="InterPro" id="IPR003593">
    <property type="entry name" value="AAA+_ATPase"/>
</dbReference>
<dbReference type="Gene3D" id="2.30.130.40">
    <property type="entry name" value="LON domain-like"/>
    <property type="match status" value="1"/>
</dbReference>
<dbReference type="FunFam" id="3.40.50.300:FF:000021">
    <property type="entry name" value="Lon protease homolog"/>
    <property type="match status" value="1"/>
</dbReference>
<dbReference type="GO" id="GO:0016887">
    <property type="term" value="F:ATP hydrolysis activity"/>
    <property type="evidence" value="ECO:0007669"/>
    <property type="project" value="UniProtKB-UniRule"/>
</dbReference>
<dbReference type="SMART" id="SM00382">
    <property type="entry name" value="AAA"/>
    <property type="match status" value="1"/>
</dbReference>
<dbReference type="EMBL" id="CP003468">
    <property type="protein sequence ID" value="AGS06789.1"/>
    <property type="molecule type" value="Genomic_DNA"/>
</dbReference>
<evidence type="ECO:0000256" key="14">
    <source>
        <dbReference type="PROSITE-ProRule" id="PRU01122"/>
    </source>
</evidence>
<gene>
    <name evidence="10 20" type="primary">lon</name>
    <name evidence="20" type="ORF">SSDC_00475</name>
</gene>
<keyword evidence="2 10" id="KW-0963">Cytoplasm</keyword>
<dbReference type="PATRIC" id="fig|669502.6.peg.93"/>
<evidence type="ECO:0000259" key="19">
    <source>
        <dbReference type="PROSITE" id="PS51787"/>
    </source>
</evidence>
<feature type="binding site" evidence="10 13">
    <location>
        <begin position="359"/>
        <end position="366"/>
    </location>
    <ligand>
        <name>ATP</name>
        <dbReference type="ChEBI" id="CHEBI:30616"/>
    </ligand>
</feature>
<keyword evidence="17" id="KW-0812">Transmembrane</keyword>
<dbReference type="Pfam" id="PF00004">
    <property type="entry name" value="AAA"/>
    <property type="match status" value="1"/>
</dbReference>
<dbReference type="PRINTS" id="PR00830">
    <property type="entry name" value="ENDOLAPTASE"/>
</dbReference>
<evidence type="ECO:0000256" key="4">
    <source>
        <dbReference type="ARBA" id="ARBA00022741"/>
    </source>
</evidence>
<dbReference type="OrthoDB" id="9803599at2"/>
<dbReference type="Proteomes" id="UP000015216">
    <property type="component" value="Chromosome"/>
</dbReference>
<dbReference type="InterPro" id="IPR008268">
    <property type="entry name" value="Peptidase_S16_AS"/>
</dbReference>
<dbReference type="InterPro" id="IPR027543">
    <property type="entry name" value="Lon_bac"/>
</dbReference>
<reference evidence="20 21" key="1">
    <citation type="journal article" date="2013" name="Curr. Biol.">
        <title>Defensive bacteriome symbiont with a drastically reduced genome.</title>
        <authorList>
            <person name="Nakabachi A."/>
            <person name="Ueoka R."/>
            <person name="Oshima K."/>
            <person name="Teta R."/>
            <person name="Mangoni A."/>
            <person name="Gurgui M."/>
            <person name="Oldham N.J."/>
            <person name="van Echten-Deckert G."/>
            <person name="Okamura K."/>
            <person name="Yamamoto K."/>
            <person name="Inoue H."/>
            <person name="Ohkuma M."/>
            <person name="Hongoh Y."/>
            <person name="Miyagishima S.Y."/>
            <person name="Hattori M."/>
            <person name="Piel J."/>
            <person name="Fukatsu T."/>
        </authorList>
    </citation>
    <scope>NUCLEOTIDE SEQUENCE [LARGE SCALE GENOMIC DNA]</scope>
    <source>
        <strain evidence="20 21">DC</strain>
    </source>
</reference>
<dbReference type="PIRSF" id="PIRSF001174">
    <property type="entry name" value="Lon_proteas"/>
    <property type="match status" value="1"/>
</dbReference>
<evidence type="ECO:0000313" key="20">
    <source>
        <dbReference type="EMBL" id="AGS06789.1"/>
    </source>
</evidence>
<feature type="active site" evidence="10 12">
    <location>
        <position position="728"/>
    </location>
</feature>
<sequence length="782" mass="88558">MTNSESSNEYLQLPLLVLHDIVIFPYMVMSLFVNRLKSKKALEAAIKSNETIILSTRKNFFTNDPSVNDIYKVGCVVNILQVIKLPDGNIKILIEGVQRVKIHFIDELNYYIANITPMTDSNTISTSENEAMRRTIIQEFDKYLKLNKKLSPEILKILINISDPSLLIDTIIAHLPLRVEQKQFILETPGVFQRHEHLISQLEHELDVLQIEKRIRSRIKRQLEKSNRESYLNEQVKAIQKELGGEEEEEGVDLEELERKIISARMSKEAFEKAHNEFRKLRLMPTMSAEATVVRNYIDTLITLPWKKKSKINTSLSYAETILEGDHYGLNKIKERILEYLAVQKRVNKLKAPILCFVGPPGVGKTSLGKSIAQATNRKFVRMALGGIKDEAEIRGHRRTYIGSMPGKIIQNISKVGVKNPLFLLDEIDKIGMDFRGDPASALLEVLDPEQNHNFSDNYIEVSFDLSDIMFIATSNSFNIPSALLDRMEVIRISGYTEDEKTNIAYQYLLPKQIKNNGLKKNEISISESVIRHIIRYYTKEAGVRSLEREISKICRKVVKKILLKNKNKKSKKIIISSKNINNFLGVCRFDDRIIENKNRIGQVIGLAWTDFGGEILTIEAVIIPGKGKVVRTGTLGDVMKESIEAACTVVRSRADKLGIKHECFEKNDIHIHVPEGATPKDGPSAGIAMTIVLVSAFTGIPIHSNIAMTGEITLRGEVLKIGGLKEKLLAAHQNGIKTVLIPEQNFKDLIEIPDNIKYDINIIPIRWIDKAIEIALENKSK</sequence>
<feature type="transmembrane region" description="Helical" evidence="17">
    <location>
        <begin position="12"/>
        <end position="33"/>
    </location>
</feature>
<dbReference type="PROSITE" id="PS51787">
    <property type="entry name" value="LON_N"/>
    <property type="match status" value="1"/>
</dbReference>
<dbReference type="InterPro" id="IPR003111">
    <property type="entry name" value="Lon_prtase_N"/>
</dbReference>
<evidence type="ECO:0000256" key="7">
    <source>
        <dbReference type="ARBA" id="ARBA00022840"/>
    </source>
</evidence>
<dbReference type="HAMAP" id="MF_01973">
    <property type="entry name" value="lon_bact"/>
    <property type="match status" value="1"/>
</dbReference>
<name>S5R3L8_9PROT</name>
<dbReference type="SUPFAM" id="SSF88697">
    <property type="entry name" value="PUA domain-like"/>
    <property type="match status" value="1"/>
</dbReference>
<dbReference type="InterPro" id="IPR003959">
    <property type="entry name" value="ATPase_AAA_core"/>
</dbReference>
<dbReference type="GO" id="GO:0006515">
    <property type="term" value="P:protein quality control for misfolded or incompletely synthesized proteins"/>
    <property type="evidence" value="ECO:0007669"/>
    <property type="project" value="UniProtKB-UniRule"/>
</dbReference>
<dbReference type="NCBIfam" id="NF008053">
    <property type="entry name" value="PRK10787.1"/>
    <property type="match status" value="1"/>
</dbReference>
<feature type="domain" description="Lon N-terminal" evidence="19">
    <location>
        <begin position="13"/>
        <end position="206"/>
    </location>
</feature>
<comment type="catalytic activity">
    <reaction evidence="9 10 11 14">
        <text>Hydrolysis of proteins in presence of ATP.</text>
        <dbReference type="EC" id="3.4.21.53"/>
    </reaction>
</comment>
<protein>
    <recommendedName>
        <fullName evidence="10 11">Lon protease</fullName>
        <ecNumber evidence="10 11">3.4.21.53</ecNumber>
    </recommendedName>
    <alternativeName>
        <fullName evidence="10">ATP-dependent protease La</fullName>
    </alternativeName>
</protein>
<dbReference type="NCBIfam" id="TIGR00763">
    <property type="entry name" value="lon"/>
    <property type="match status" value="1"/>
</dbReference>
<dbReference type="InterPro" id="IPR015947">
    <property type="entry name" value="PUA-like_sf"/>
</dbReference>
<dbReference type="Gene3D" id="1.20.5.5270">
    <property type="match status" value="1"/>
</dbReference>
<evidence type="ECO:0000313" key="21">
    <source>
        <dbReference type="Proteomes" id="UP000015216"/>
    </source>
</evidence>
<dbReference type="EC" id="3.4.21.53" evidence="10 11"/>
<keyword evidence="17" id="KW-0472">Membrane</keyword>
<accession>S5R3L8</accession>
<dbReference type="GO" id="GO:0005524">
    <property type="term" value="F:ATP binding"/>
    <property type="evidence" value="ECO:0007669"/>
    <property type="project" value="UniProtKB-UniRule"/>
</dbReference>
<evidence type="ECO:0000256" key="16">
    <source>
        <dbReference type="SAM" id="Coils"/>
    </source>
</evidence>
<dbReference type="SUPFAM" id="SSF52540">
    <property type="entry name" value="P-loop containing nucleoside triphosphate hydrolases"/>
    <property type="match status" value="1"/>
</dbReference>
<evidence type="ECO:0000256" key="6">
    <source>
        <dbReference type="ARBA" id="ARBA00022825"/>
    </source>
</evidence>
<dbReference type="Pfam" id="PF05362">
    <property type="entry name" value="Lon_C"/>
    <property type="match status" value="1"/>
</dbReference>
<dbReference type="Pfam" id="PF02190">
    <property type="entry name" value="LON_substr_bdg"/>
    <property type="match status" value="1"/>
</dbReference>
<dbReference type="MEROPS" id="S16.001"/>
<feature type="coiled-coil region" evidence="16">
    <location>
        <begin position="192"/>
        <end position="229"/>
    </location>
</feature>
<dbReference type="HOGENOM" id="CLU_004109_4_3_4"/>
<dbReference type="Gene3D" id="1.20.58.1480">
    <property type="match status" value="1"/>
</dbReference>
<dbReference type="SUPFAM" id="SSF54211">
    <property type="entry name" value="Ribosomal protein S5 domain 2-like"/>
    <property type="match status" value="1"/>
</dbReference>
<evidence type="ECO:0000256" key="9">
    <source>
        <dbReference type="ARBA" id="ARBA00050665"/>
    </source>
</evidence>
<dbReference type="InterPro" id="IPR014721">
    <property type="entry name" value="Ribsml_uS5_D2-typ_fold_subgr"/>
</dbReference>
<comment type="similarity">
    <text evidence="10 11 14 15">Belongs to the peptidase S16 family.</text>
</comment>
<comment type="subunit">
    <text evidence="10 11">Homohexamer. Organized in a ring with a central cavity.</text>
</comment>
<evidence type="ECO:0000256" key="8">
    <source>
        <dbReference type="ARBA" id="ARBA00023016"/>
    </source>
</evidence>
<dbReference type="Gene3D" id="1.10.8.60">
    <property type="match status" value="1"/>
</dbReference>
<dbReference type="PANTHER" id="PTHR10046">
    <property type="entry name" value="ATP DEPENDENT LON PROTEASE FAMILY MEMBER"/>
    <property type="match status" value="1"/>
</dbReference>
<keyword evidence="3 10" id="KW-0645">Protease</keyword>
<keyword evidence="6 10" id="KW-0720">Serine protease</keyword>
<dbReference type="FunFam" id="1.20.5.5270:FF:000002">
    <property type="entry name" value="Lon protease homolog"/>
    <property type="match status" value="1"/>
</dbReference>
<dbReference type="InterPro" id="IPR008269">
    <property type="entry name" value="Lon_proteolytic"/>
</dbReference>
<dbReference type="GO" id="GO:0043565">
    <property type="term" value="F:sequence-specific DNA binding"/>
    <property type="evidence" value="ECO:0007669"/>
    <property type="project" value="UniProtKB-UniRule"/>
</dbReference>
<dbReference type="PROSITE" id="PS01046">
    <property type="entry name" value="LON_SER"/>
    <property type="match status" value="1"/>
</dbReference>
<dbReference type="FunFam" id="3.30.230.10:FF:000010">
    <property type="entry name" value="Lon protease"/>
    <property type="match status" value="1"/>
</dbReference>
<keyword evidence="17" id="KW-1133">Transmembrane helix</keyword>
<comment type="subcellular location">
    <subcellularLocation>
        <location evidence="1 10 11">Cytoplasm</location>
    </subcellularLocation>
</comment>
<dbReference type="InterPro" id="IPR027065">
    <property type="entry name" value="Lon_Prtase"/>
</dbReference>
<evidence type="ECO:0000256" key="15">
    <source>
        <dbReference type="RuleBase" id="RU000591"/>
    </source>
</evidence>
<proteinExistence type="evidence at transcript level"/>
<evidence type="ECO:0000259" key="18">
    <source>
        <dbReference type="PROSITE" id="PS51786"/>
    </source>
</evidence>
<evidence type="ECO:0000256" key="12">
    <source>
        <dbReference type="PIRSR" id="PIRSR001174-1"/>
    </source>
</evidence>
<feature type="domain" description="Lon proteolytic" evidence="18">
    <location>
        <begin position="598"/>
        <end position="779"/>
    </location>
</feature>
<evidence type="ECO:0000256" key="1">
    <source>
        <dbReference type="ARBA" id="ARBA00004496"/>
    </source>
</evidence>
<dbReference type="InterPro" id="IPR054594">
    <property type="entry name" value="Lon_lid"/>
</dbReference>
<evidence type="ECO:0000256" key="3">
    <source>
        <dbReference type="ARBA" id="ARBA00022670"/>
    </source>
</evidence>
<dbReference type="InterPro" id="IPR046336">
    <property type="entry name" value="Lon_prtase_N_sf"/>
</dbReference>
<dbReference type="eggNOG" id="COG0466">
    <property type="taxonomic scope" value="Bacteria"/>
</dbReference>
<evidence type="ECO:0000256" key="2">
    <source>
        <dbReference type="ARBA" id="ARBA00022490"/>
    </source>
</evidence>
<dbReference type="AlphaFoldDB" id="S5R3L8"/>
<dbReference type="CDD" id="cd19500">
    <property type="entry name" value="RecA-like_Lon"/>
    <property type="match status" value="1"/>
</dbReference>
<dbReference type="GO" id="GO:0034605">
    <property type="term" value="P:cellular response to heat"/>
    <property type="evidence" value="ECO:0007669"/>
    <property type="project" value="UniProtKB-UniRule"/>
</dbReference>
<comment type="induction">
    <text evidence="10">By heat shock.</text>
</comment>
<dbReference type="Gene3D" id="3.40.50.300">
    <property type="entry name" value="P-loop containing nucleotide triphosphate hydrolases"/>
    <property type="match status" value="1"/>
</dbReference>
<dbReference type="InterPro" id="IPR027417">
    <property type="entry name" value="P-loop_NTPase"/>
</dbReference>
<keyword evidence="8 10" id="KW-0346">Stress response</keyword>
<dbReference type="GO" id="GO:0004176">
    <property type="term" value="F:ATP-dependent peptidase activity"/>
    <property type="evidence" value="ECO:0007669"/>
    <property type="project" value="UniProtKB-UniRule"/>
</dbReference>
<dbReference type="SMART" id="SM00464">
    <property type="entry name" value="LON"/>
    <property type="match status" value="1"/>
</dbReference>
<dbReference type="InterPro" id="IPR004815">
    <property type="entry name" value="Lon_bac/euk-typ"/>
</dbReference>
<evidence type="ECO:0000256" key="10">
    <source>
        <dbReference type="HAMAP-Rule" id="MF_01973"/>
    </source>
</evidence>
<keyword evidence="16" id="KW-0175">Coiled coil</keyword>
<comment type="function">
    <text evidence="10">ATP-dependent serine protease that mediates the selective degradation of mutant and abnormal proteins as well as certain short-lived regulatory proteins. Required for cellular homeostasis and for survival from DNA damage and developmental changes induced by stress. Degrades polypeptides processively to yield small peptide fragments that are 5 to 10 amino acids long. Binds to DNA in a double-stranded, site-specific manner.</text>
</comment>
<dbReference type="Gene3D" id="3.30.230.10">
    <property type="match status" value="1"/>
</dbReference>
<evidence type="ECO:0000256" key="17">
    <source>
        <dbReference type="SAM" id="Phobius"/>
    </source>
</evidence>
<dbReference type="Pfam" id="PF22667">
    <property type="entry name" value="Lon_lid"/>
    <property type="match status" value="1"/>
</dbReference>
<evidence type="ECO:0000256" key="11">
    <source>
        <dbReference type="PIRNR" id="PIRNR001174"/>
    </source>
</evidence>
<dbReference type="KEGG" id="ssdc:SSDC_00475"/>
<organism evidence="20 21">
    <name type="scientific">Candidatus Profftella armatura</name>
    <dbReference type="NCBI Taxonomy" id="669502"/>
    <lineage>
        <taxon>Bacteria</taxon>
        <taxon>Pseudomonadati</taxon>
        <taxon>Pseudomonadota</taxon>
        <taxon>Betaproteobacteria</taxon>
        <taxon>Candidatus Profftella</taxon>
    </lineage>
</organism>
<evidence type="ECO:0000256" key="13">
    <source>
        <dbReference type="PIRSR" id="PIRSR001174-2"/>
    </source>
</evidence>
<evidence type="ECO:0000256" key="5">
    <source>
        <dbReference type="ARBA" id="ARBA00022801"/>
    </source>
</evidence>
<dbReference type="GO" id="GO:0005737">
    <property type="term" value="C:cytoplasm"/>
    <property type="evidence" value="ECO:0007669"/>
    <property type="project" value="UniProtKB-SubCell"/>
</dbReference>
<keyword evidence="7 10" id="KW-0067">ATP-binding</keyword>
<dbReference type="InterPro" id="IPR020568">
    <property type="entry name" value="Ribosomal_Su5_D2-typ_SF"/>
</dbReference>